<dbReference type="Proteomes" id="UP000053237">
    <property type="component" value="Unassembled WGS sequence"/>
</dbReference>
<protein>
    <submittedName>
        <fullName evidence="2">Uncharacterized protein</fullName>
    </submittedName>
</protein>
<dbReference type="InParanoid" id="A0A024FV47"/>
<organism evidence="2 3">
    <name type="scientific">Albugo candida</name>
    <dbReference type="NCBI Taxonomy" id="65357"/>
    <lineage>
        <taxon>Eukaryota</taxon>
        <taxon>Sar</taxon>
        <taxon>Stramenopiles</taxon>
        <taxon>Oomycota</taxon>
        <taxon>Peronosporomycetes</taxon>
        <taxon>Albuginales</taxon>
        <taxon>Albuginaceae</taxon>
        <taxon>Albugo</taxon>
    </lineage>
</organism>
<reference evidence="2 3" key="1">
    <citation type="submission" date="2012-05" db="EMBL/GenBank/DDBJ databases">
        <title>Recombination and specialization in a pathogen metapopulation.</title>
        <authorList>
            <person name="Gardiner A."/>
            <person name="Kemen E."/>
            <person name="Schultz-Larsen T."/>
            <person name="MacLean D."/>
            <person name="Van Oosterhout C."/>
            <person name="Jones J.D.G."/>
        </authorList>
    </citation>
    <scope>NUCLEOTIDE SEQUENCE [LARGE SCALE GENOMIC DNA]</scope>
    <source>
        <strain evidence="2 3">Ac Nc2</strain>
    </source>
</reference>
<dbReference type="AlphaFoldDB" id="A0A024FV47"/>
<feature type="chain" id="PRO_5001529144" evidence="1">
    <location>
        <begin position="21"/>
        <end position="154"/>
    </location>
</feature>
<evidence type="ECO:0000256" key="1">
    <source>
        <dbReference type="SAM" id="SignalP"/>
    </source>
</evidence>
<keyword evidence="3" id="KW-1185">Reference proteome</keyword>
<name>A0A024FV47_9STRA</name>
<proteinExistence type="predicted"/>
<evidence type="ECO:0000313" key="3">
    <source>
        <dbReference type="Proteomes" id="UP000053237"/>
    </source>
</evidence>
<comment type="caution">
    <text evidence="2">The sequence shown here is derived from an EMBL/GenBank/DDBJ whole genome shotgun (WGS) entry which is preliminary data.</text>
</comment>
<keyword evidence="1" id="KW-0732">Signal</keyword>
<feature type="signal peptide" evidence="1">
    <location>
        <begin position="1"/>
        <end position="20"/>
    </location>
</feature>
<evidence type="ECO:0000313" key="2">
    <source>
        <dbReference type="EMBL" id="CCI10812.1"/>
    </source>
</evidence>
<gene>
    <name evidence="2" type="ORF">BN9_117590</name>
</gene>
<sequence length="154" mass="17329">MVSYAFTVLVLCLITFGVTAHIEATYIPGTCLEKSNRIIAYQNNCIRRSQPLKRACDQKTFVKKRMISPIEFSVSAGTPRMTISRPISDQYIYFFVIKGCSIFLRPGYARSISNVIAQLEALCHRLRVSRKLTAFALIELTVGAIDSVNQLFVL</sequence>
<accession>A0A024FV47</accession>
<dbReference type="EMBL" id="CAIX01000415">
    <property type="protein sequence ID" value="CCI10812.1"/>
    <property type="molecule type" value="Genomic_DNA"/>
</dbReference>